<keyword evidence="1" id="KW-0378">Hydrolase</keyword>
<dbReference type="Proteomes" id="UP001238179">
    <property type="component" value="Chromosome"/>
</dbReference>
<dbReference type="Gene3D" id="3.40.50.850">
    <property type="entry name" value="Isochorismatase-like"/>
    <property type="match status" value="1"/>
</dbReference>
<dbReference type="RefSeq" id="WP_316414802.1">
    <property type="nucleotide sequence ID" value="NZ_AP027080.1"/>
</dbReference>
<evidence type="ECO:0000256" key="1">
    <source>
        <dbReference type="ARBA" id="ARBA00022801"/>
    </source>
</evidence>
<organism evidence="3 4">
    <name type="scientific">Mesoterricola silvestris</name>
    <dbReference type="NCBI Taxonomy" id="2927979"/>
    <lineage>
        <taxon>Bacteria</taxon>
        <taxon>Pseudomonadati</taxon>
        <taxon>Acidobacteriota</taxon>
        <taxon>Holophagae</taxon>
        <taxon>Holophagales</taxon>
        <taxon>Holophagaceae</taxon>
        <taxon>Mesoterricola</taxon>
    </lineage>
</organism>
<dbReference type="PANTHER" id="PTHR43540">
    <property type="entry name" value="PEROXYUREIDOACRYLATE/UREIDOACRYLATE AMIDOHYDROLASE-RELATED"/>
    <property type="match status" value="1"/>
</dbReference>
<dbReference type="AlphaFoldDB" id="A0AA48K858"/>
<dbReference type="Pfam" id="PF00857">
    <property type="entry name" value="Isochorismatase"/>
    <property type="match status" value="1"/>
</dbReference>
<dbReference type="InterPro" id="IPR000868">
    <property type="entry name" value="Isochorismatase-like_dom"/>
</dbReference>
<proteinExistence type="predicted"/>
<evidence type="ECO:0000313" key="3">
    <source>
        <dbReference type="EMBL" id="BDU71901.1"/>
    </source>
</evidence>
<dbReference type="SUPFAM" id="SSF52499">
    <property type="entry name" value="Isochorismatase-like hydrolases"/>
    <property type="match status" value="1"/>
</dbReference>
<accession>A0AA48K858</accession>
<dbReference type="KEGG" id="msil:METEAL_10750"/>
<feature type="domain" description="Isochorismatase-like" evidence="2">
    <location>
        <begin position="4"/>
        <end position="158"/>
    </location>
</feature>
<protein>
    <submittedName>
        <fullName evidence="3">Isochorismatase</fullName>
    </submittedName>
</protein>
<dbReference type="EMBL" id="AP027080">
    <property type="protein sequence ID" value="BDU71901.1"/>
    <property type="molecule type" value="Genomic_DNA"/>
</dbReference>
<gene>
    <name evidence="3" type="ORF">METEAL_10750</name>
</gene>
<evidence type="ECO:0000259" key="2">
    <source>
        <dbReference type="Pfam" id="PF00857"/>
    </source>
</evidence>
<keyword evidence="4" id="KW-1185">Reference proteome</keyword>
<dbReference type="GO" id="GO:0016787">
    <property type="term" value="F:hydrolase activity"/>
    <property type="evidence" value="ECO:0007669"/>
    <property type="project" value="UniProtKB-KW"/>
</dbReference>
<sequence length="164" mass="17264">MTQALVIIDVQNDYFPGGAFPLWNPEAALANTEKAMGQARAQGVPVILVQHLADGPSPFFNEGTPGARIHPRILAAAPGAPVIVKRHADAFHGTTLDRTLRDLGATGLKLAGMMTHNCVTHTALSRAAEPYAVTVLGDCCATVSEILHRVALNALSVRVEVPTA</sequence>
<evidence type="ECO:0000313" key="4">
    <source>
        <dbReference type="Proteomes" id="UP001238179"/>
    </source>
</evidence>
<dbReference type="InterPro" id="IPR036380">
    <property type="entry name" value="Isochorismatase-like_sf"/>
</dbReference>
<dbReference type="InterPro" id="IPR050272">
    <property type="entry name" value="Isochorismatase-like_hydrls"/>
</dbReference>
<reference evidence="4" key="1">
    <citation type="journal article" date="2023" name="Int. J. Syst. Evol. Microbiol.">
        <title>Mesoterricola silvestris gen. nov., sp. nov., Mesoterricola sediminis sp. nov., Geothrix oryzae sp. nov., Geothrix edaphica sp. nov., Geothrix rubra sp. nov., and Geothrix limicola sp. nov., six novel members of Acidobacteriota isolated from soils.</title>
        <authorList>
            <person name="Itoh H."/>
            <person name="Sugisawa Y."/>
            <person name="Mise K."/>
            <person name="Xu Z."/>
            <person name="Kuniyasu M."/>
            <person name="Ushijima N."/>
            <person name="Kawano K."/>
            <person name="Kobayashi E."/>
            <person name="Shiratori Y."/>
            <person name="Masuda Y."/>
            <person name="Senoo K."/>
        </authorList>
    </citation>
    <scope>NUCLEOTIDE SEQUENCE [LARGE SCALE GENOMIC DNA]</scope>
    <source>
        <strain evidence="4">W79</strain>
    </source>
</reference>
<dbReference type="PANTHER" id="PTHR43540:SF15">
    <property type="entry name" value="BLR5631 PROTEIN"/>
    <property type="match status" value="1"/>
</dbReference>
<name>A0AA48K858_9BACT</name>
<dbReference type="CDD" id="cd01014">
    <property type="entry name" value="nicotinamidase_related"/>
    <property type="match status" value="1"/>
</dbReference>